<keyword evidence="2" id="KW-1185">Reference proteome</keyword>
<dbReference type="KEGG" id="cdet:87950101"/>
<reference evidence="2" key="1">
    <citation type="journal article" date="2023" name="bioRxiv">
        <title>Complete genome of the Medicago anthracnose fungus, Colletotrichum destructivum, reveals a mini-chromosome-like region within a core chromosome.</title>
        <authorList>
            <person name="Lapalu N."/>
            <person name="Simon A."/>
            <person name="Lu A."/>
            <person name="Plaumann P.-L."/>
            <person name="Amselem J."/>
            <person name="Pigne S."/>
            <person name="Auger A."/>
            <person name="Koch C."/>
            <person name="Dallery J.-F."/>
            <person name="O'Connell R.J."/>
        </authorList>
    </citation>
    <scope>NUCLEOTIDE SEQUENCE [LARGE SCALE GENOMIC DNA]</scope>
    <source>
        <strain evidence="2">CBS 520.97</strain>
    </source>
</reference>
<gene>
    <name evidence="1" type="ORF">CDEST_13601</name>
</gene>
<dbReference type="GeneID" id="87950101"/>
<organism evidence="1 2">
    <name type="scientific">Colletotrichum destructivum</name>
    <dbReference type="NCBI Taxonomy" id="34406"/>
    <lineage>
        <taxon>Eukaryota</taxon>
        <taxon>Fungi</taxon>
        <taxon>Dikarya</taxon>
        <taxon>Ascomycota</taxon>
        <taxon>Pezizomycotina</taxon>
        <taxon>Sordariomycetes</taxon>
        <taxon>Hypocreomycetidae</taxon>
        <taxon>Glomerellales</taxon>
        <taxon>Glomerellaceae</taxon>
        <taxon>Colletotrichum</taxon>
        <taxon>Colletotrichum destructivum species complex</taxon>
    </lineage>
</organism>
<protein>
    <submittedName>
        <fullName evidence="1">Uncharacterized protein</fullName>
    </submittedName>
</protein>
<evidence type="ECO:0000313" key="1">
    <source>
        <dbReference type="EMBL" id="WQF88587.1"/>
    </source>
</evidence>
<accession>A0AAX4IZJ1</accession>
<dbReference type="RefSeq" id="XP_062785808.1">
    <property type="nucleotide sequence ID" value="XM_062929757.1"/>
</dbReference>
<dbReference type="Proteomes" id="UP001322277">
    <property type="component" value="Chromosome 9"/>
</dbReference>
<name>A0AAX4IZJ1_9PEZI</name>
<dbReference type="AlphaFoldDB" id="A0AAX4IZJ1"/>
<dbReference type="EMBL" id="CP137313">
    <property type="protein sequence ID" value="WQF88587.1"/>
    <property type="molecule type" value="Genomic_DNA"/>
</dbReference>
<sequence>MVFSLSAGSGPTLRWLPSRILNASLARLLRRPLPVSRCLHCALVCGTGITVARPYRQVFGLDRSPRLRPGVCLAKAASSPKRMRDHPARERFDQRRFHACAIGRPTTPAWRALLRPSSASKTGMGS</sequence>
<evidence type="ECO:0000313" key="2">
    <source>
        <dbReference type="Proteomes" id="UP001322277"/>
    </source>
</evidence>
<proteinExistence type="predicted"/>